<organism evidence="2">
    <name type="scientific">uncultured Thermomicrobiales bacterium</name>
    <dbReference type="NCBI Taxonomy" id="1645740"/>
    <lineage>
        <taxon>Bacteria</taxon>
        <taxon>Pseudomonadati</taxon>
        <taxon>Thermomicrobiota</taxon>
        <taxon>Thermomicrobia</taxon>
        <taxon>Thermomicrobiales</taxon>
        <taxon>environmental samples</taxon>
    </lineage>
</organism>
<feature type="compositionally biased region" description="Basic residues" evidence="1">
    <location>
        <begin position="27"/>
        <end position="42"/>
    </location>
</feature>
<dbReference type="AlphaFoldDB" id="A0A6J4UI10"/>
<feature type="non-terminal residue" evidence="2">
    <location>
        <position position="1"/>
    </location>
</feature>
<feature type="region of interest" description="Disordered" evidence="1">
    <location>
        <begin position="1"/>
        <end position="42"/>
    </location>
</feature>
<evidence type="ECO:0000256" key="1">
    <source>
        <dbReference type="SAM" id="MobiDB-lite"/>
    </source>
</evidence>
<evidence type="ECO:0000313" key="2">
    <source>
        <dbReference type="EMBL" id="CAA9550018.1"/>
    </source>
</evidence>
<accession>A0A6J4UI10</accession>
<dbReference type="EMBL" id="CADCWL010000031">
    <property type="protein sequence ID" value="CAA9550018.1"/>
    <property type="molecule type" value="Genomic_DNA"/>
</dbReference>
<sequence length="42" mass="4272">GGRRVPASPTDATGVETGDSSSPGPHPRPRRLASPHGRRGAL</sequence>
<name>A0A6J4UI10_9BACT</name>
<feature type="non-terminal residue" evidence="2">
    <location>
        <position position="42"/>
    </location>
</feature>
<protein>
    <submittedName>
        <fullName evidence="2">Uncharacterized protein</fullName>
    </submittedName>
</protein>
<gene>
    <name evidence="2" type="ORF">AVDCRST_MAG19-732</name>
</gene>
<proteinExistence type="predicted"/>
<reference evidence="2" key="1">
    <citation type="submission" date="2020-02" db="EMBL/GenBank/DDBJ databases">
        <authorList>
            <person name="Meier V. D."/>
        </authorList>
    </citation>
    <scope>NUCLEOTIDE SEQUENCE</scope>
    <source>
        <strain evidence="2">AVDCRST_MAG19</strain>
    </source>
</reference>